<protein>
    <submittedName>
        <fullName evidence="1">Uncharacterized protein</fullName>
    </submittedName>
</protein>
<organism evidence="1 2">
    <name type="scientific">Kribbella flavida (strain DSM 17836 / JCM 10339 / NBRC 14399)</name>
    <dbReference type="NCBI Taxonomy" id="479435"/>
    <lineage>
        <taxon>Bacteria</taxon>
        <taxon>Bacillati</taxon>
        <taxon>Actinomycetota</taxon>
        <taxon>Actinomycetes</taxon>
        <taxon>Propionibacteriales</taxon>
        <taxon>Kribbellaceae</taxon>
        <taxon>Kribbella</taxon>
    </lineage>
</organism>
<dbReference type="InterPro" id="IPR016024">
    <property type="entry name" value="ARM-type_fold"/>
</dbReference>
<dbReference type="InterPro" id="IPR011989">
    <property type="entry name" value="ARM-like"/>
</dbReference>
<reference evidence="1 2" key="2">
    <citation type="journal article" date="2010" name="Stand. Genomic Sci.">
        <title>Complete genome sequence of Kribbella flavida type strain (IFO 14399).</title>
        <authorList>
            <person name="Pukall R."/>
            <person name="Lapidus A."/>
            <person name="Glavina Del Rio T."/>
            <person name="Copeland A."/>
            <person name="Tice H."/>
            <person name="Cheng J.-F."/>
            <person name="Lucas S."/>
            <person name="Chen F."/>
            <person name="Nolan M."/>
            <person name="LaButti K."/>
            <person name="Pati A."/>
            <person name="Ivanova N."/>
            <person name="Mavrommatis K."/>
            <person name="Mikhailova N."/>
            <person name="Pitluck S."/>
            <person name="Bruce D."/>
            <person name="Goodwin L."/>
            <person name="Land M."/>
            <person name="Hauser L."/>
            <person name="Chang Y.-J."/>
            <person name="Jeffries C.D."/>
            <person name="Chen A."/>
            <person name="Palaniappan K."/>
            <person name="Chain P."/>
            <person name="Rohde M."/>
            <person name="Goeker M."/>
            <person name="Bristow J."/>
            <person name="Eisen J.A."/>
            <person name="Markowitz V."/>
            <person name="Hugenholtz P."/>
            <person name="Kyrpides N.C."/>
            <person name="Klenk H.-P."/>
            <person name="Brettin T."/>
        </authorList>
    </citation>
    <scope>NUCLEOTIDE SEQUENCE [LARGE SCALE GENOMIC DNA]</scope>
    <source>
        <strain evidence="2">DSM 17836 / JCM 10339 / NBRC 14399</strain>
    </source>
</reference>
<dbReference type="RefSeq" id="WP_012920113.1">
    <property type="nucleotide sequence ID" value="NC_013729.1"/>
</dbReference>
<dbReference type="HOGENOM" id="CLU_009095_0_0_11"/>
<dbReference type="AlphaFoldDB" id="D2PWA5"/>
<dbReference type="OrthoDB" id="3273854at2"/>
<evidence type="ECO:0000313" key="1">
    <source>
        <dbReference type="EMBL" id="ADB31557.1"/>
    </source>
</evidence>
<accession>D2PWA5</accession>
<dbReference type="SUPFAM" id="SSF48371">
    <property type="entry name" value="ARM repeat"/>
    <property type="match status" value="1"/>
</dbReference>
<dbReference type="Gene3D" id="1.25.10.10">
    <property type="entry name" value="Leucine-rich Repeat Variant"/>
    <property type="match status" value="1"/>
</dbReference>
<sequence>MRAQDLLRSIDQLPYGERVRVIVQEARRLRDSAELDQLLTELGDGPADQKAIGLRIAEVTKRADYVTRLLRDRDPSVQARALVAVGRGVPVSDDELRILHDDAPAALRPKLLQVIRRTGRRRLAARLIDEQRDRWGDRYAAALLDSTDDMTVERLLPDLAYCLSPGQWERLAGKHPEAVLAHAGRTLPTGPDRDEWWAGVGYGVTAALDHDATRVLGLIKAALPPHELPWAVTGVLGRLTDLDPSGVLAVLLVPDRAGSVQRALTPAFRRRLHRFSDAELAALGRVLWPDLAGLLGDLPPSRRATVFAAVTSRVELAQRALPGSLLDVLPVTARGENARRMLGLTAVAEDLHRRWDITSYLPYEEAFALLEPEVRRSEAEDRAVVYRAVIAAAGRSRRPEHVQEALSWAARVRNDRDPVRQAVLTAAAELPPSVLADQHVPALQTLLTDALEAGDTSWASRSALTELARRAVHQGALRNQSSLLGWGLAAHAAITQDTGMLDLYGLTDGLPHGRESEVYDALRPYLESAAERSEFQLLFAVAEAFGRRGWTNEHLHRLLEQALWSNQEYTVGTAARHWLRPTATRAERVGRIIKRDVGMTQWDAVWEAVTEHRTDLLDKVLTRPRRSRRFERNHASWSVTDAALRRWLPRQHRRYADLLADVANDSRVPDWTRSEAVLMLGRLPGIGRAALDPFLSSPDVRLQEAALRALAWTDQPQLALPVLLGHAGDDRARVALYAATRAARYVPPSTLPGLLHPVLAGQGVKVTSRKEAARLLGELRAPGASAVLAEAWVAAHRDVRAAITSAASQYLLHEPATWALLQQAVHDSAATASVLTQRTPYGLAAQYRGRYADLLIAVTNRPEPEVVRLALLSLHRWSPWNPAAAPVIAAFITDLTARDRTWNDATTALVAIVAADPERGLDEVVGVVRLLVRLESDPQVPNALADRDHPARQRLTTVVQRLTAAVGRRSAETRQALRPVADELTEPDFLHLRLKLLTSALRWSALAEDLAVLRAEVTGRPLAAATAAELVAARLSNDEAGWTPEELLSAAADLTAAGSDPAGGLLALALICAAGPRSGWNGDWRALLVAVRNHPAPDVRQRALEVLTATES</sequence>
<gene>
    <name evidence="1" type="ordered locus">Kfla_2483</name>
</gene>
<dbReference type="KEGG" id="kfl:Kfla_2483"/>
<reference evidence="2" key="1">
    <citation type="submission" date="2009-09" db="EMBL/GenBank/DDBJ databases">
        <title>The complete genome of Kribbella flavida DSM 17836.</title>
        <authorList>
            <consortium name="US DOE Joint Genome Institute (JGI-PGF)"/>
            <person name="Lucas S."/>
            <person name="Copeland A."/>
            <person name="Lapidus A."/>
            <person name="Glavina del Rio T."/>
            <person name="Dalin E."/>
            <person name="Tice H."/>
            <person name="Bruce D."/>
            <person name="Goodwin L."/>
            <person name="Pitluck S."/>
            <person name="Kyrpides N."/>
            <person name="Mavromatis K."/>
            <person name="Ivanova N."/>
            <person name="Saunders E."/>
            <person name="Brettin T."/>
            <person name="Detter J.C."/>
            <person name="Han C."/>
            <person name="Larimer F."/>
            <person name="Land M."/>
            <person name="Hauser L."/>
            <person name="Markowitz V."/>
            <person name="Cheng J.-F."/>
            <person name="Hugenholtz P."/>
            <person name="Woyke T."/>
            <person name="Wu D."/>
            <person name="Pukall R."/>
            <person name="Klenk H.-P."/>
            <person name="Eisen J.A."/>
        </authorList>
    </citation>
    <scope>NUCLEOTIDE SEQUENCE [LARGE SCALE GENOMIC DNA]</scope>
    <source>
        <strain evidence="2">DSM 17836 / JCM 10339 / NBRC 14399</strain>
    </source>
</reference>
<keyword evidence="2" id="KW-1185">Reference proteome</keyword>
<dbReference type="eggNOG" id="COG1413">
    <property type="taxonomic scope" value="Bacteria"/>
</dbReference>
<dbReference type="EMBL" id="CP001736">
    <property type="protein sequence ID" value="ADB31557.1"/>
    <property type="molecule type" value="Genomic_DNA"/>
</dbReference>
<name>D2PWA5_KRIFD</name>
<dbReference type="Proteomes" id="UP000007967">
    <property type="component" value="Chromosome"/>
</dbReference>
<dbReference type="STRING" id="479435.Kfla_2483"/>
<evidence type="ECO:0000313" key="2">
    <source>
        <dbReference type="Proteomes" id="UP000007967"/>
    </source>
</evidence>
<proteinExistence type="predicted"/>